<dbReference type="OrthoDB" id="6159439at2759"/>
<name>A0A1L7WDX1_9HELO</name>
<evidence type="ECO:0000256" key="5">
    <source>
        <dbReference type="PROSITE-ProRule" id="PRU00108"/>
    </source>
</evidence>
<feature type="compositionally biased region" description="Low complexity" evidence="7">
    <location>
        <begin position="221"/>
        <end position="232"/>
    </location>
</feature>
<evidence type="ECO:0000256" key="6">
    <source>
        <dbReference type="RuleBase" id="RU000682"/>
    </source>
</evidence>
<dbReference type="InterPro" id="IPR017970">
    <property type="entry name" value="Homeobox_CS"/>
</dbReference>
<dbReference type="PANTHER" id="PTHR24323">
    <property type="entry name" value="CEH-10 HOMEODOMAIN-CONTAINING HOMOLOG"/>
    <property type="match status" value="1"/>
</dbReference>
<feature type="region of interest" description="Disordered" evidence="7">
    <location>
        <begin position="137"/>
        <end position="233"/>
    </location>
</feature>
<dbReference type="Gene3D" id="1.10.10.60">
    <property type="entry name" value="Homeodomain-like"/>
    <property type="match status" value="1"/>
</dbReference>
<dbReference type="PROSITE" id="PS00027">
    <property type="entry name" value="HOMEOBOX_1"/>
    <property type="match status" value="1"/>
</dbReference>
<feature type="domain" description="Homeobox" evidence="8">
    <location>
        <begin position="57"/>
        <end position="117"/>
    </location>
</feature>
<accession>A0A1L7WDX1</accession>
<feature type="compositionally biased region" description="Polar residues" evidence="7">
    <location>
        <begin position="208"/>
        <end position="219"/>
    </location>
</feature>
<dbReference type="SUPFAM" id="SSF46689">
    <property type="entry name" value="Homeodomain-like"/>
    <property type="match status" value="1"/>
</dbReference>
<dbReference type="InterPro" id="IPR001356">
    <property type="entry name" value="HD"/>
</dbReference>
<feature type="compositionally biased region" description="Low complexity" evidence="7">
    <location>
        <begin position="137"/>
        <end position="150"/>
    </location>
</feature>
<feature type="region of interest" description="Disordered" evidence="7">
    <location>
        <begin position="416"/>
        <end position="442"/>
    </location>
</feature>
<dbReference type="PROSITE" id="PS50071">
    <property type="entry name" value="HOMEOBOX_2"/>
    <property type="match status" value="1"/>
</dbReference>
<evidence type="ECO:0000256" key="7">
    <source>
        <dbReference type="SAM" id="MobiDB-lite"/>
    </source>
</evidence>
<dbReference type="GO" id="GO:0000981">
    <property type="term" value="F:DNA-binding transcription factor activity, RNA polymerase II-specific"/>
    <property type="evidence" value="ECO:0007669"/>
    <property type="project" value="InterPro"/>
</dbReference>
<feature type="region of interest" description="Disordered" evidence="7">
    <location>
        <begin position="1"/>
        <end position="86"/>
    </location>
</feature>
<evidence type="ECO:0000313" key="9">
    <source>
        <dbReference type="EMBL" id="CZR50975.1"/>
    </source>
</evidence>
<dbReference type="SMART" id="SM00389">
    <property type="entry name" value="HOX"/>
    <property type="match status" value="1"/>
</dbReference>
<dbReference type="InterPro" id="IPR051775">
    <property type="entry name" value="Homeobox_domain"/>
</dbReference>
<feature type="region of interest" description="Disordered" evidence="7">
    <location>
        <begin position="455"/>
        <end position="534"/>
    </location>
</feature>
<evidence type="ECO:0000256" key="2">
    <source>
        <dbReference type="ARBA" id="ARBA00023125"/>
    </source>
</evidence>
<dbReference type="STRING" id="576137.A0A1L7WDX1"/>
<evidence type="ECO:0000313" key="10">
    <source>
        <dbReference type="Proteomes" id="UP000184330"/>
    </source>
</evidence>
<proteinExistence type="predicted"/>
<dbReference type="Proteomes" id="UP000184330">
    <property type="component" value="Unassembled WGS sequence"/>
</dbReference>
<feature type="region of interest" description="Disordered" evidence="7">
    <location>
        <begin position="271"/>
        <end position="296"/>
    </location>
</feature>
<reference evidence="9 10" key="1">
    <citation type="submission" date="2016-03" db="EMBL/GenBank/DDBJ databases">
        <authorList>
            <person name="Ploux O."/>
        </authorList>
    </citation>
    <scope>NUCLEOTIDE SEQUENCE [LARGE SCALE GENOMIC DNA]</scope>
    <source>
        <strain evidence="9 10">UAMH 11012</strain>
    </source>
</reference>
<dbReference type="PANTHER" id="PTHR24323:SF7">
    <property type="entry name" value="HOMEOBOX DOMAIN-CONTAINING PROTEIN"/>
    <property type="match status" value="1"/>
</dbReference>
<evidence type="ECO:0000256" key="4">
    <source>
        <dbReference type="ARBA" id="ARBA00023242"/>
    </source>
</evidence>
<organism evidence="9 10">
    <name type="scientific">Phialocephala subalpina</name>
    <dbReference type="NCBI Taxonomy" id="576137"/>
    <lineage>
        <taxon>Eukaryota</taxon>
        <taxon>Fungi</taxon>
        <taxon>Dikarya</taxon>
        <taxon>Ascomycota</taxon>
        <taxon>Pezizomycotina</taxon>
        <taxon>Leotiomycetes</taxon>
        <taxon>Helotiales</taxon>
        <taxon>Mollisiaceae</taxon>
        <taxon>Phialocephala</taxon>
        <taxon>Phialocephala fortinii species complex</taxon>
    </lineage>
</organism>
<sequence>MSDATLPPPRSSSAAPATDAGNRSDSSSGDGEFDTSLDQSFDSSAKEDGSGGLDARGENKQKRKRTSPQDQAILEAEYKQNPKPNKAARAEIVEKVSLNEKEVQIWFQNRRQINRRKSRPLLPHEIAAFGLGGMAALSSDPASLLPLGSSQTVEETGPGSQEERPSSQDSCQEEVDAVEPIAAEEPVAAEVEEPAKVAQEPVQPASEPVTSLPPTLKRQSSGDSPPESSSYSVTQNVFTSFSSTPGYLANRWNSINSSFSTPASSQPVPLFTPPIYQASQPASCPERIDETASTPASRIRLSLSLDGRAELVTSSPSPPHQHAARPTSSSASSIPQKRMRTLQRSHSALPFGNRSSLSSSSFPSIPRLPTGRSRDARTWEFCCDGEVRDELTAQAENESHGSAVAALSLIRSASNSALKPNANKRNAPAVKHDSAKHGKKPKLGRAMSSLARLQNHMASSKPDQDPFSFSKDGLMRSPSGDSDKENWVPHEGGGSNPRRRPLPSSRPDKHSRAVLGDNHNVPSHAINFGGKKNRKRTAVTPNIFEDQENTVEVGEEVEKFMRGEVSPSKKGDLDCIQGLLSLSQGNWR</sequence>
<feature type="compositionally biased region" description="Basic and acidic residues" evidence="7">
    <location>
        <begin position="44"/>
        <end position="60"/>
    </location>
</feature>
<keyword evidence="4 5" id="KW-0539">Nucleus</keyword>
<dbReference type="InterPro" id="IPR009057">
    <property type="entry name" value="Homeodomain-like_sf"/>
</dbReference>
<dbReference type="GO" id="GO:0005634">
    <property type="term" value="C:nucleus"/>
    <property type="evidence" value="ECO:0007669"/>
    <property type="project" value="UniProtKB-SubCell"/>
</dbReference>
<gene>
    <name evidence="9" type="ORF">PAC_00850</name>
</gene>
<comment type="subcellular location">
    <subcellularLocation>
        <location evidence="1 5 6">Nucleus</location>
    </subcellularLocation>
</comment>
<feature type="compositionally biased region" description="Low complexity" evidence="7">
    <location>
        <begin position="355"/>
        <end position="364"/>
    </location>
</feature>
<feature type="DNA-binding region" description="Homeobox" evidence="5">
    <location>
        <begin position="59"/>
        <end position="118"/>
    </location>
</feature>
<protein>
    <submittedName>
        <fullName evidence="9">Related to LIM homeobox protein</fullName>
    </submittedName>
</protein>
<dbReference type="GO" id="GO:0000976">
    <property type="term" value="F:transcription cis-regulatory region binding"/>
    <property type="evidence" value="ECO:0007669"/>
    <property type="project" value="TreeGrafter"/>
</dbReference>
<feature type="compositionally biased region" description="Pro residues" evidence="7">
    <location>
        <begin position="1"/>
        <end position="10"/>
    </location>
</feature>
<dbReference type="AlphaFoldDB" id="A0A1L7WDX1"/>
<dbReference type="Pfam" id="PF00046">
    <property type="entry name" value="Homeodomain"/>
    <property type="match status" value="1"/>
</dbReference>
<evidence type="ECO:0000259" key="8">
    <source>
        <dbReference type="PROSITE" id="PS50071"/>
    </source>
</evidence>
<evidence type="ECO:0000256" key="3">
    <source>
        <dbReference type="ARBA" id="ARBA00023155"/>
    </source>
</evidence>
<keyword evidence="2 5" id="KW-0238">DNA-binding</keyword>
<feature type="region of interest" description="Disordered" evidence="7">
    <location>
        <begin position="310"/>
        <end position="372"/>
    </location>
</feature>
<feature type="compositionally biased region" description="Polar residues" evidence="7">
    <location>
        <begin position="326"/>
        <end position="335"/>
    </location>
</feature>
<feature type="compositionally biased region" description="Low complexity" evidence="7">
    <location>
        <begin position="178"/>
        <end position="189"/>
    </location>
</feature>
<dbReference type="CDD" id="cd00086">
    <property type="entry name" value="homeodomain"/>
    <property type="match status" value="1"/>
</dbReference>
<dbReference type="EMBL" id="FJOG01000001">
    <property type="protein sequence ID" value="CZR50975.1"/>
    <property type="molecule type" value="Genomic_DNA"/>
</dbReference>
<keyword evidence="10" id="KW-1185">Reference proteome</keyword>
<evidence type="ECO:0000256" key="1">
    <source>
        <dbReference type="ARBA" id="ARBA00004123"/>
    </source>
</evidence>
<keyword evidence="3 5" id="KW-0371">Homeobox</keyword>